<evidence type="ECO:0000313" key="3">
    <source>
        <dbReference type="Proteomes" id="UP001159427"/>
    </source>
</evidence>
<organism evidence="2 3">
    <name type="scientific">Porites evermanni</name>
    <dbReference type="NCBI Taxonomy" id="104178"/>
    <lineage>
        <taxon>Eukaryota</taxon>
        <taxon>Metazoa</taxon>
        <taxon>Cnidaria</taxon>
        <taxon>Anthozoa</taxon>
        <taxon>Hexacorallia</taxon>
        <taxon>Scleractinia</taxon>
        <taxon>Fungiina</taxon>
        <taxon>Poritidae</taxon>
        <taxon>Porites</taxon>
    </lineage>
</organism>
<name>A0ABN8PDD2_9CNID</name>
<dbReference type="InterPro" id="IPR020471">
    <property type="entry name" value="AKR"/>
</dbReference>
<comment type="caution">
    <text evidence="2">The sequence shown here is derived from an EMBL/GenBank/DDBJ whole genome shotgun (WGS) entry which is preliminary data.</text>
</comment>
<dbReference type="InterPro" id="IPR036812">
    <property type="entry name" value="NAD(P)_OxRdtase_dom_sf"/>
</dbReference>
<dbReference type="Proteomes" id="UP001159427">
    <property type="component" value="Unassembled WGS sequence"/>
</dbReference>
<sequence>MEGDGLLKKVTLNDGYKMPMFGLGVFTFLVKGESLPAAKCALRTGYRMIDTAAYYENEDEVGQAIMESGVKREEIFVVTKLTNNAHGYDECLKAFHESLKRLGLSYVDLYLIHSPAPGKNVDSYRAMMKLKEQGLIRSIGVSNFGVNHLQEMEKAGLPTPAVNQIELNPYWRLEEVVNYCKEKGIAPMGYCPIFRGRKNDDPTLVKMAKRYNKSVPQLFIRWSVQKNYITIPKSSKPERIQENADVFDFSISDDDMKTLDALPSEQCCTVLRDITNCPWRG</sequence>
<evidence type="ECO:0000313" key="2">
    <source>
        <dbReference type="EMBL" id="CAH3141629.1"/>
    </source>
</evidence>
<dbReference type="Pfam" id="PF00248">
    <property type="entry name" value="Aldo_ket_red"/>
    <property type="match status" value="1"/>
</dbReference>
<accession>A0ABN8PDD2</accession>
<protein>
    <recommendedName>
        <fullName evidence="1">NADP-dependent oxidoreductase domain-containing protein</fullName>
    </recommendedName>
</protein>
<dbReference type="PROSITE" id="PS00063">
    <property type="entry name" value="ALDOKETO_REDUCTASE_3"/>
    <property type="match status" value="1"/>
</dbReference>
<dbReference type="PIRSF" id="PIRSF000097">
    <property type="entry name" value="AKR"/>
    <property type="match status" value="1"/>
</dbReference>
<dbReference type="CDD" id="cd19071">
    <property type="entry name" value="AKR_AKR1-5-like"/>
    <property type="match status" value="1"/>
</dbReference>
<keyword evidence="3" id="KW-1185">Reference proteome</keyword>
<evidence type="ECO:0000259" key="1">
    <source>
        <dbReference type="Pfam" id="PF00248"/>
    </source>
</evidence>
<dbReference type="InterPro" id="IPR018170">
    <property type="entry name" value="Aldo/ket_reductase_CS"/>
</dbReference>
<dbReference type="PROSITE" id="PS00062">
    <property type="entry name" value="ALDOKETO_REDUCTASE_2"/>
    <property type="match status" value="1"/>
</dbReference>
<dbReference type="SUPFAM" id="SSF51430">
    <property type="entry name" value="NAD(P)-linked oxidoreductase"/>
    <property type="match status" value="1"/>
</dbReference>
<dbReference type="InterPro" id="IPR023210">
    <property type="entry name" value="NADP_OxRdtase_dom"/>
</dbReference>
<dbReference type="Gene3D" id="3.20.20.100">
    <property type="entry name" value="NADP-dependent oxidoreductase domain"/>
    <property type="match status" value="1"/>
</dbReference>
<dbReference type="PANTHER" id="PTHR43827">
    <property type="entry name" value="2,5-DIKETO-D-GLUCONIC ACID REDUCTASE"/>
    <property type="match status" value="1"/>
</dbReference>
<proteinExistence type="predicted"/>
<dbReference type="EMBL" id="CALNXI010000821">
    <property type="protein sequence ID" value="CAH3141629.1"/>
    <property type="molecule type" value="Genomic_DNA"/>
</dbReference>
<dbReference type="PANTHER" id="PTHR43827:SF13">
    <property type="entry name" value="ALDO_KETO REDUCTASE FAMILY PROTEIN"/>
    <property type="match status" value="1"/>
</dbReference>
<reference evidence="2 3" key="1">
    <citation type="submission" date="2022-05" db="EMBL/GenBank/DDBJ databases">
        <authorList>
            <consortium name="Genoscope - CEA"/>
            <person name="William W."/>
        </authorList>
    </citation>
    <scope>NUCLEOTIDE SEQUENCE [LARGE SCALE GENOMIC DNA]</scope>
</reference>
<gene>
    <name evidence="2" type="ORF">PEVE_00042234</name>
</gene>
<dbReference type="PRINTS" id="PR00069">
    <property type="entry name" value="ALDKETRDTASE"/>
</dbReference>
<feature type="domain" description="NADP-dependent oxidoreductase" evidence="1">
    <location>
        <begin position="30"/>
        <end position="262"/>
    </location>
</feature>